<accession>A0ABR0JW64</accession>
<keyword evidence="9" id="KW-0735">Signal-anchor</keyword>
<reference evidence="16 17" key="1">
    <citation type="submission" date="2023-08" db="EMBL/GenBank/DDBJ databases">
        <title>Black Yeasts Isolated from many extreme environments.</title>
        <authorList>
            <person name="Coleine C."/>
            <person name="Stajich J.E."/>
            <person name="Selbmann L."/>
        </authorList>
    </citation>
    <scope>NUCLEOTIDE SEQUENCE [LARGE SCALE GENOMIC DNA]</scope>
    <source>
        <strain evidence="16 17">CCFEE 5885</strain>
    </source>
</reference>
<evidence type="ECO:0000259" key="15">
    <source>
        <dbReference type="Pfam" id="PF00535"/>
    </source>
</evidence>
<protein>
    <recommendedName>
        <fullName evidence="4">dolichyl-phosphate beta-glucosyltransferase</fullName>
        <ecNumber evidence="4">2.4.1.117</ecNumber>
    </recommendedName>
</protein>
<comment type="pathway">
    <text evidence="2">Protein modification; protein glycosylation.</text>
</comment>
<evidence type="ECO:0000256" key="7">
    <source>
        <dbReference type="ARBA" id="ARBA00022692"/>
    </source>
</evidence>
<feature type="domain" description="Glycosyltransferase 2-like" evidence="15">
    <location>
        <begin position="240"/>
        <end position="294"/>
    </location>
</feature>
<dbReference type="Gene3D" id="3.90.550.10">
    <property type="entry name" value="Spore Coat Polysaccharide Biosynthesis Protein SpsA, Chain A"/>
    <property type="match status" value="1"/>
</dbReference>
<name>A0ABR0JW64_9EURO</name>
<comment type="similarity">
    <text evidence="3">Belongs to the glycosyltransferase 2 family.</text>
</comment>
<evidence type="ECO:0000256" key="2">
    <source>
        <dbReference type="ARBA" id="ARBA00004922"/>
    </source>
</evidence>
<evidence type="ECO:0000256" key="1">
    <source>
        <dbReference type="ARBA" id="ARBA00004389"/>
    </source>
</evidence>
<keyword evidence="11 14" id="KW-0472">Membrane</keyword>
<keyword evidence="10 14" id="KW-1133">Transmembrane helix</keyword>
<keyword evidence="7 14" id="KW-0812">Transmembrane</keyword>
<dbReference type="Proteomes" id="UP001345013">
    <property type="component" value="Unassembled WGS sequence"/>
</dbReference>
<comment type="catalytic activity">
    <reaction evidence="12">
        <text>a di-trans,poly-cis-dolichyl phosphate + UDP-alpha-D-glucose = a di-trans,poly-cis-dolichyl beta-D-glucosyl phosphate + UDP</text>
        <dbReference type="Rhea" id="RHEA:15401"/>
        <dbReference type="Rhea" id="RHEA-COMP:19498"/>
        <dbReference type="Rhea" id="RHEA-COMP:19502"/>
        <dbReference type="ChEBI" id="CHEBI:57525"/>
        <dbReference type="ChEBI" id="CHEBI:57683"/>
        <dbReference type="ChEBI" id="CHEBI:58223"/>
        <dbReference type="ChEBI" id="CHEBI:58885"/>
        <dbReference type="EC" id="2.4.1.117"/>
    </reaction>
    <physiologicalReaction direction="left-to-right" evidence="12">
        <dbReference type="Rhea" id="RHEA:15402"/>
    </physiologicalReaction>
</comment>
<evidence type="ECO:0000256" key="13">
    <source>
        <dbReference type="SAM" id="MobiDB-lite"/>
    </source>
</evidence>
<dbReference type="CDD" id="cd04188">
    <property type="entry name" value="DPG_synthase"/>
    <property type="match status" value="1"/>
</dbReference>
<dbReference type="PANTHER" id="PTHR10859">
    <property type="entry name" value="GLYCOSYL TRANSFERASE"/>
    <property type="match status" value="1"/>
</dbReference>
<dbReference type="InterPro" id="IPR001173">
    <property type="entry name" value="Glyco_trans_2-like"/>
</dbReference>
<evidence type="ECO:0000256" key="12">
    <source>
        <dbReference type="ARBA" id="ARBA00045097"/>
    </source>
</evidence>
<evidence type="ECO:0000256" key="8">
    <source>
        <dbReference type="ARBA" id="ARBA00022824"/>
    </source>
</evidence>
<evidence type="ECO:0000256" key="6">
    <source>
        <dbReference type="ARBA" id="ARBA00022679"/>
    </source>
</evidence>
<dbReference type="Pfam" id="PF00535">
    <property type="entry name" value="Glycos_transf_2"/>
    <property type="match status" value="1"/>
</dbReference>
<keyword evidence="5 16" id="KW-0328">Glycosyltransferase</keyword>
<dbReference type="GO" id="GO:0004581">
    <property type="term" value="F:dolichyl-phosphate beta-glucosyltransferase activity"/>
    <property type="evidence" value="ECO:0007669"/>
    <property type="project" value="UniProtKB-EC"/>
</dbReference>
<comment type="subcellular location">
    <subcellularLocation>
        <location evidence="1">Endoplasmic reticulum membrane</location>
        <topology evidence="1">Single-pass membrane protein</topology>
    </subcellularLocation>
</comment>
<dbReference type="EC" id="2.4.1.117" evidence="4"/>
<evidence type="ECO:0000256" key="9">
    <source>
        <dbReference type="ARBA" id="ARBA00022968"/>
    </source>
</evidence>
<evidence type="ECO:0000313" key="16">
    <source>
        <dbReference type="EMBL" id="KAK5074456.1"/>
    </source>
</evidence>
<evidence type="ECO:0000256" key="11">
    <source>
        <dbReference type="ARBA" id="ARBA00023136"/>
    </source>
</evidence>
<evidence type="ECO:0000256" key="3">
    <source>
        <dbReference type="ARBA" id="ARBA00006739"/>
    </source>
</evidence>
<evidence type="ECO:0000313" key="17">
    <source>
        <dbReference type="Proteomes" id="UP001345013"/>
    </source>
</evidence>
<evidence type="ECO:0000256" key="5">
    <source>
        <dbReference type="ARBA" id="ARBA00022676"/>
    </source>
</evidence>
<dbReference type="InterPro" id="IPR029044">
    <property type="entry name" value="Nucleotide-diphossugar_trans"/>
</dbReference>
<feature type="transmembrane region" description="Helical" evidence="14">
    <location>
        <begin position="30"/>
        <end position="56"/>
    </location>
</feature>
<keyword evidence="8" id="KW-0256">Endoplasmic reticulum</keyword>
<evidence type="ECO:0000256" key="4">
    <source>
        <dbReference type="ARBA" id="ARBA00012583"/>
    </source>
</evidence>
<keyword evidence="6 16" id="KW-0808">Transferase</keyword>
<comment type="caution">
    <text evidence="16">The sequence shown here is derived from an EMBL/GenBank/DDBJ whole genome shotgun (WGS) entry which is preliminary data.</text>
</comment>
<dbReference type="SUPFAM" id="SSF53448">
    <property type="entry name" value="Nucleotide-diphospho-sugar transferases"/>
    <property type="match status" value="1"/>
</dbReference>
<evidence type="ECO:0000256" key="10">
    <source>
        <dbReference type="ARBA" id="ARBA00022989"/>
    </source>
</evidence>
<organism evidence="16 17">
    <name type="scientific">Lithohypha guttulata</name>
    <dbReference type="NCBI Taxonomy" id="1690604"/>
    <lineage>
        <taxon>Eukaryota</taxon>
        <taxon>Fungi</taxon>
        <taxon>Dikarya</taxon>
        <taxon>Ascomycota</taxon>
        <taxon>Pezizomycotina</taxon>
        <taxon>Eurotiomycetes</taxon>
        <taxon>Chaetothyriomycetidae</taxon>
        <taxon>Chaetothyriales</taxon>
        <taxon>Trichomeriaceae</taxon>
        <taxon>Lithohypha</taxon>
    </lineage>
</organism>
<proteinExistence type="inferred from homology"/>
<keyword evidence="17" id="KW-1185">Reference proteome</keyword>
<feature type="compositionally biased region" description="Polar residues" evidence="13">
    <location>
        <begin position="153"/>
        <end position="162"/>
    </location>
</feature>
<feature type="region of interest" description="Disordered" evidence="13">
    <location>
        <begin position="150"/>
        <end position="173"/>
    </location>
</feature>
<dbReference type="PANTHER" id="PTHR10859:SF91">
    <property type="entry name" value="DOLICHYL-PHOSPHATE BETA-GLUCOSYLTRANSFERASE"/>
    <property type="match status" value="1"/>
</dbReference>
<gene>
    <name evidence="16" type="primary">ALG5</name>
    <name evidence="16" type="ORF">LTR24_010219</name>
</gene>
<sequence length="429" mass="48463">MGVDWGKSKVMGGYFTALIDNGDKEWHWSLIPFMLIWAIFVALLALWLFTIFVVPYPRKPFPSEKKYRTLDRDGQLTEANDLPCWMDAAKRKWLEAREKNQEFNVNKYVERAEVFMTLVIPAYNEEKRLIGMLEESVNLLERHYSNVPVPASLQKQQANGSTTRKRKPQLPNIYEPVPDTIYGDFTPKGWEILLVDDGSSDNTVKIAEHFTRTHLLPAHPRPASGPWTPNPRTAVNIPPDSIRLISLESNRGKGGAVTHGMRHARGAYILFADADGASDITDLPKLVTAADEAADSESRAVAVGSRAHMVNSAAVVQRSKLRNFLMHGFHLILWVMTPPATARIKDTQCGFKLFTRATLPYIVPHMHMEGWIFDVEMLMLAEFNRIPVVEVPIGWKEVAGSKLDVVKDSIGMAWNLFLLRFCYGLGLYS</sequence>
<dbReference type="EMBL" id="JAVRRG010000288">
    <property type="protein sequence ID" value="KAK5074456.1"/>
    <property type="molecule type" value="Genomic_DNA"/>
</dbReference>
<evidence type="ECO:0000256" key="14">
    <source>
        <dbReference type="SAM" id="Phobius"/>
    </source>
</evidence>
<dbReference type="InterPro" id="IPR035518">
    <property type="entry name" value="DPG_synthase"/>
</dbReference>